<organism evidence="3 4">
    <name type="scientific">Penaeus vannamei</name>
    <name type="common">Whiteleg shrimp</name>
    <name type="synonym">Litopenaeus vannamei</name>
    <dbReference type="NCBI Taxonomy" id="6689"/>
    <lineage>
        <taxon>Eukaryota</taxon>
        <taxon>Metazoa</taxon>
        <taxon>Ecdysozoa</taxon>
        <taxon>Arthropoda</taxon>
        <taxon>Crustacea</taxon>
        <taxon>Multicrustacea</taxon>
        <taxon>Malacostraca</taxon>
        <taxon>Eumalacostraca</taxon>
        <taxon>Eucarida</taxon>
        <taxon>Decapoda</taxon>
        <taxon>Dendrobranchiata</taxon>
        <taxon>Penaeoidea</taxon>
        <taxon>Penaeidae</taxon>
        <taxon>Penaeus</taxon>
    </lineage>
</organism>
<dbReference type="Proteomes" id="UP000283509">
    <property type="component" value="Unassembled WGS sequence"/>
</dbReference>
<dbReference type="Pfam" id="PF09747">
    <property type="entry name" value="CCD97-like_C"/>
    <property type="match status" value="1"/>
</dbReference>
<sequence>MWGEFEDERRDQPTSTTRKTLPKSDEALPSEDLNQVDVPDESLSLKDRIIHHLAASKVVLKSQQRYEPDFTYEERRNIAETMLDEKPGQFLYRFGKFLQREHLTYFLKYEGNPEIDHYLTETMKNLNKHTSKITVKNRRYGAMQRLRKSGDYFSEKEMERRNPLLYDHLIGKHMTAEERKEKYTVEKYEAR</sequence>
<evidence type="ECO:0000256" key="1">
    <source>
        <dbReference type="SAM" id="MobiDB-lite"/>
    </source>
</evidence>
<feature type="region of interest" description="Disordered" evidence="1">
    <location>
        <begin position="1"/>
        <end position="32"/>
    </location>
</feature>
<keyword evidence="4" id="KW-1185">Reference proteome</keyword>
<reference evidence="3 4" key="2">
    <citation type="submission" date="2019-01" db="EMBL/GenBank/DDBJ databases">
        <title>The decoding of complex shrimp genome reveals the adaptation for benthos swimmer, frequently molting mechanism and breeding impact on genome.</title>
        <authorList>
            <person name="Sun Y."/>
            <person name="Gao Y."/>
            <person name="Yu Y."/>
        </authorList>
    </citation>
    <scope>NUCLEOTIDE SEQUENCE [LARGE SCALE GENOMIC DNA]</scope>
    <source>
        <tissue evidence="3">Muscle</tissue>
    </source>
</reference>
<gene>
    <name evidence="3" type="ORF">C7M84_015026</name>
</gene>
<evidence type="ECO:0000259" key="2">
    <source>
        <dbReference type="Pfam" id="PF09747"/>
    </source>
</evidence>
<dbReference type="PANTHER" id="PTHR31840">
    <property type="entry name" value="COILED-COIL DOMAIN-CONTAINING PROTEIN 97"/>
    <property type="match status" value="1"/>
</dbReference>
<dbReference type="InterPro" id="IPR040233">
    <property type="entry name" value="CCD97-like_C"/>
</dbReference>
<dbReference type="STRING" id="6689.A0A3R7PHQ9"/>
<comment type="caution">
    <text evidence="3">The sequence shown here is derived from an EMBL/GenBank/DDBJ whole genome shotgun (WGS) entry which is preliminary data.</text>
</comment>
<reference evidence="3 4" key="1">
    <citation type="submission" date="2018-04" db="EMBL/GenBank/DDBJ databases">
        <authorList>
            <person name="Zhang X."/>
            <person name="Yuan J."/>
            <person name="Li F."/>
            <person name="Xiang J."/>
        </authorList>
    </citation>
    <scope>NUCLEOTIDE SEQUENCE [LARGE SCALE GENOMIC DNA]</scope>
    <source>
        <tissue evidence="3">Muscle</tissue>
    </source>
</reference>
<accession>A0A3R7PHQ9</accession>
<dbReference type="EMBL" id="QCYY01002878">
    <property type="protein sequence ID" value="ROT66900.1"/>
    <property type="molecule type" value="Genomic_DNA"/>
</dbReference>
<evidence type="ECO:0000313" key="4">
    <source>
        <dbReference type="Proteomes" id="UP000283509"/>
    </source>
</evidence>
<proteinExistence type="predicted"/>
<dbReference type="AlphaFoldDB" id="A0A3R7PHQ9"/>
<dbReference type="OrthoDB" id="333176at2759"/>
<dbReference type="PANTHER" id="PTHR31840:SF1">
    <property type="entry name" value="COILED-COIL DOMAIN-CONTAINING PROTEIN 97"/>
    <property type="match status" value="1"/>
</dbReference>
<feature type="domain" description="CCD97-like C-terminal" evidence="2">
    <location>
        <begin position="137"/>
        <end position="183"/>
    </location>
</feature>
<evidence type="ECO:0000313" key="3">
    <source>
        <dbReference type="EMBL" id="ROT66900.1"/>
    </source>
</evidence>
<dbReference type="InterPro" id="IPR018613">
    <property type="entry name" value="Ccdc97-like"/>
</dbReference>
<protein>
    <recommendedName>
        <fullName evidence="2">CCD97-like C-terminal domain-containing protein</fullName>
    </recommendedName>
</protein>
<name>A0A3R7PHQ9_PENVA</name>